<keyword evidence="1" id="KW-1133">Transmembrane helix</keyword>
<name>A0A1Y2GXD9_9FUNG</name>
<keyword evidence="3" id="KW-1185">Reference proteome</keyword>
<sequence>MSSLLFLLSFFLSFPFLSFSSLFLSSFPLFILLSFQSTPLLDLLFSFIFRFRYLIDSNFVTFLDITITHSLRFFLSLCHNHNCNFFIFILFNFIFTINTPLILLFNNLYI</sequence>
<evidence type="ECO:0000256" key="1">
    <source>
        <dbReference type="SAM" id="Phobius"/>
    </source>
</evidence>
<dbReference type="InParanoid" id="A0A1Y2GXD9"/>
<comment type="caution">
    <text evidence="2">The sequence shown here is derived from an EMBL/GenBank/DDBJ whole genome shotgun (WGS) entry which is preliminary data.</text>
</comment>
<dbReference type="EMBL" id="MCFF01000008">
    <property type="protein sequence ID" value="ORZ24917.1"/>
    <property type="molecule type" value="Genomic_DNA"/>
</dbReference>
<protein>
    <submittedName>
        <fullName evidence="2">Uncharacterized protein</fullName>
    </submittedName>
</protein>
<keyword evidence="1" id="KW-0812">Transmembrane</keyword>
<feature type="transmembrane region" description="Helical" evidence="1">
    <location>
        <begin position="85"/>
        <end position="105"/>
    </location>
</feature>
<evidence type="ECO:0000313" key="3">
    <source>
        <dbReference type="Proteomes" id="UP000193648"/>
    </source>
</evidence>
<gene>
    <name evidence="2" type="ORF">BCR41DRAFT_348726</name>
</gene>
<keyword evidence="1" id="KW-0472">Membrane</keyword>
<accession>A0A1Y2GXD9</accession>
<dbReference type="GeneID" id="33565194"/>
<proteinExistence type="predicted"/>
<dbReference type="RefSeq" id="XP_021883898.1">
    <property type="nucleotide sequence ID" value="XM_022023350.1"/>
</dbReference>
<reference evidence="2 3" key="1">
    <citation type="submission" date="2016-07" db="EMBL/GenBank/DDBJ databases">
        <title>Pervasive Adenine N6-methylation of Active Genes in Fungi.</title>
        <authorList>
            <consortium name="DOE Joint Genome Institute"/>
            <person name="Mondo S.J."/>
            <person name="Dannebaum R.O."/>
            <person name="Kuo R.C."/>
            <person name="Labutti K."/>
            <person name="Haridas S."/>
            <person name="Kuo A."/>
            <person name="Salamov A."/>
            <person name="Ahrendt S.R."/>
            <person name="Lipzen A."/>
            <person name="Sullivan W."/>
            <person name="Andreopoulos W.B."/>
            <person name="Clum A."/>
            <person name="Lindquist E."/>
            <person name="Daum C."/>
            <person name="Ramamoorthy G.K."/>
            <person name="Gryganskyi A."/>
            <person name="Culley D."/>
            <person name="Magnuson J.K."/>
            <person name="James T.Y."/>
            <person name="O'Malley M.A."/>
            <person name="Stajich J.E."/>
            <person name="Spatafora J.W."/>
            <person name="Visel A."/>
            <person name="Grigoriev I.V."/>
        </authorList>
    </citation>
    <scope>NUCLEOTIDE SEQUENCE [LARGE SCALE GENOMIC DNA]</scope>
    <source>
        <strain evidence="2 3">NRRL 3116</strain>
    </source>
</reference>
<evidence type="ECO:0000313" key="2">
    <source>
        <dbReference type="EMBL" id="ORZ24917.1"/>
    </source>
</evidence>
<organism evidence="2 3">
    <name type="scientific">Lobosporangium transversale</name>
    <dbReference type="NCBI Taxonomy" id="64571"/>
    <lineage>
        <taxon>Eukaryota</taxon>
        <taxon>Fungi</taxon>
        <taxon>Fungi incertae sedis</taxon>
        <taxon>Mucoromycota</taxon>
        <taxon>Mortierellomycotina</taxon>
        <taxon>Mortierellomycetes</taxon>
        <taxon>Mortierellales</taxon>
        <taxon>Mortierellaceae</taxon>
        <taxon>Lobosporangium</taxon>
    </lineage>
</organism>
<dbReference type="Proteomes" id="UP000193648">
    <property type="component" value="Unassembled WGS sequence"/>
</dbReference>
<dbReference type="AlphaFoldDB" id="A0A1Y2GXD9"/>